<reference evidence="1" key="1">
    <citation type="submission" date="2018-05" db="EMBL/GenBank/DDBJ databases">
        <authorList>
            <person name="Lanie J.A."/>
            <person name="Ng W.-L."/>
            <person name="Kazmierczak K.M."/>
            <person name="Andrzejewski T.M."/>
            <person name="Davidsen T.M."/>
            <person name="Wayne K.J."/>
            <person name="Tettelin H."/>
            <person name="Glass J.I."/>
            <person name="Rusch D."/>
            <person name="Podicherti R."/>
            <person name="Tsui H.-C.T."/>
            <person name="Winkler M.E."/>
        </authorList>
    </citation>
    <scope>NUCLEOTIDE SEQUENCE</scope>
</reference>
<gene>
    <name evidence="1" type="ORF">METZ01_LOCUS347232</name>
</gene>
<proteinExistence type="predicted"/>
<evidence type="ECO:0000313" key="1">
    <source>
        <dbReference type="EMBL" id="SVC94378.1"/>
    </source>
</evidence>
<protein>
    <submittedName>
        <fullName evidence="1">Uncharacterized protein</fullName>
    </submittedName>
</protein>
<accession>A0A382RBK9</accession>
<sequence length="46" mass="5460">MKKNVSKSGTKLKWFYGGRTTRQRTTTYKHEVKLENDMVVGWKVIE</sequence>
<dbReference type="EMBL" id="UINC01120105">
    <property type="protein sequence ID" value="SVC94378.1"/>
    <property type="molecule type" value="Genomic_DNA"/>
</dbReference>
<dbReference type="AlphaFoldDB" id="A0A382RBK9"/>
<name>A0A382RBK9_9ZZZZ</name>
<organism evidence="1">
    <name type="scientific">marine metagenome</name>
    <dbReference type="NCBI Taxonomy" id="408172"/>
    <lineage>
        <taxon>unclassified sequences</taxon>
        <taxon>metagenomes</taxon>
        <taxon>ecological metagenomes</taxon>
    </lineage>
</organism>